<dbReference type="OrthoDB" id="1742084at2759"/>
<gene>
    <name evidence="1" type="ORF">B9G98_00081</name>
</gene>
<evidence type="ECO:0000313" key="2">
    <source>
        <dbReference type="Proteomes" id="UP000238350"/>
    </source>
</evidence>
<sequence length="128" mass="14479">MLSRFSAEKSVLVAGRPVVFQLVLVQTVYDRGESFEGVAQVVNDHPLLVAMDSPVTDDQAKEVYEAMLDHYNARVDGPGKKKGRSKQIELLAHLVFGAYVQELLSLVKDDQEEFQRVYKESEELMHLN</sequence>
<dbReference type="Proteomes" id="UP000238350">
    <property type="component" value="Unassembled WGS sequence"/>
</dbReference>
<dbReference type="RefSeq" id="XP_024662407.1">
    <property type="nucleotide sequence ID" value="XM_024806639.1"/>
</dbReference>
<organism evidence="1 2">
    <name type="scientific">Wickerhamiella sorbophila</name>
    <dbReference type="NCBI Taxonomy" id="45607"/>
    <lineage>
        <taxon>Eukaryota</taxon>
        <taxon>Fungi</taxon>
        <taxon>Dikarya</taxon>
        <taxon>Ascomycota</taxon>
        <taxon>Saccharomycotina</taxon>
        <taxon>Dipodascomycetes</taxon>
        <taxon>Dipodascales</taxon>
        <taxon>Trichomonascaceae</taxon>
        <taxon>Wickerhamiella</taxon>
    </lineage>
</organism>
<dbReference type="STRING" id="45607.A0A2T0FBW1"/>
<protein>
    <submittedName>
        <fullName evidence="1">Uncharacterized protein</fullName>
    </submittedName>
</protein>
<proteinExistence type="predicted"/>
<dbReference type="GeneID" id="36513830"/>
<keyword evidence="2" id="KW-1185">Reference proteome</keyword>
<dbReference type="EMBL" id="NDIQ01000001">
    <property type="protein sequence ID" value="PRT52461.1"/>
    <property type="molecule type" value="Genomic_DNA"/>
</dbReference>
<comment type="caution">
    <text evidence="1">The sequence shown here is derived from an EMBL/GenBank/DDBJ whole genome shotgun (WGS) entry which is preliminary data.</text>
</comment>
<reference evidence="1 2" key="1">
    <citation type="submission" date="2017-04" db="EMBL/GenBank/DDBJ databases">
        <title>Genome sequencing of [Candida] sorbophila.</title>
        <authorList>
            <person name="Ahn J.O."/>
        </authorList>
    </citation>
    <scope>NUCLEOTIDE SEQUENCE [LARGE SCALE GENOMIC DNA]</scope>
    <source>
        <strain evidence="1 2">DS02</strain>
    </source>
</reference>
<dbReference type="AlphaFoldDB" id="A0A2T0FBW1"/>
<name>A0A2T0FBW1_9ASCO</name>
<evidence type="ECO:0000313" key="1">
    <source>
        <dbReference type="EMBL" id="PRT52461.1"/>
    </source>
</evidence>
<accession>A0A2T0FBW1</accession>